<dbReference type="AlphaFoldDB" id="A0AA88H3H4"/>
<evidence type="ECO:0008006" key="4">
    <source>
        <dbReference type="Google" id="ProtNLM"/>
    </source>
</evidence>
<keyword evidence="3" id="KW-1185">Reference proteome</keyword>
<reference evidence="2 3" key="1">
    <citation type="journal article" date="2018" name="BMC Genomics">
        <title>The genome of Naegleria lovaniensis, the basis for a comparative approach to unravel pathogenicity factors of the human pathogenic amoeba N. fowleri.</title>
        <authorList>
            <person name="Liechti N."/>
            <person name="Schurch N."/>
            <person name="Bruggmann R."/>
            <person name="Wittwer M."/>
        </authorList>
    </citation>
    <scope>NUCLEOTIDE SEQUENCE [LARGE SCALE GENOMIC DNA]</scope>
    <source>
        <strain evidence="2 3">ATCC 30569</strain>
    </source>
</reference>
<sequence length="577" mass="65275">MKNLFKSKTTTKVNLEEIAIKDWTSENFKQWLTDQAYDKKSVIAPLVKQQFDGGSIINFKVEDLTEAGIAKGSALSIFNKIEELKKKQIQTGLLADTSGASIVQLPTSATTSNTTTTPQRTSIPQQTPVTPSTTTTNNTTTTNQGGDDDERDDYSSDYAGKYKEILSNPNKKTEEEEEDDKELARDLENRPTSSLPTTTSSGSYLPTASKSSSTSVQSFNQVPEAPMWNLDDFSFNQRQNFDFCLQKLDNLRAQYDTNIINTICQNLVFPERFRYKYLNPQRLPIYENKKKNESFMKVKMVVTEMGDGAAHRFVRRFGSMFKNSTIQQMEYGMFHTALIIGPWYIEWGDSSIAVVRSKSSSKAVFAVDVTKIVGLENVAKAIDKTASICAHWNAHKTYDNKSCNCQHFATAVLEYLGLRQDFENNIKGPMRVYMDRLKNDGVCDMRYHLEPTIKDVIVNSDCSEELKKFASGKSVTFKTHKMLDEFVATIQKHKPLYFDAAGKYDYMLLKSFDRAFWLRSQSSKEANNPDVHAWTAENGDVLCPFNASIGSEVNNTIVGKDYEVEDVKIPLPVFRKK</sequence>
<feature type="region of interest" description="Disordered" evidence="1">
    <location>
        <begin position="105"/>
        <end position="218"/>
    </location>
</feature>
<dbReference type="EMBL" id="PYSW02000003">
    <property type="protein sequence ID" value="KAG2393196.1"/>
    <property type="molecule type" value="Genomic_DNA"/>
</dbReference>
<dbReference type="RefSeq" id="XP_044555090.1">
    <property type="nucleotide sequence ID" value="XM_044699997.1"/>
</dbReference>
<evidence type="ECO:0000256" key="1">
    <source>
        <dbReference type="SAM" id="MobiDB-lite"/>
    </source>
</evidence>
<name>A0AA88H3H4_NAELO</name>
<proteinExistence type="predicted"/>
<dbReference type="Gene3D" id="1.10.150.50">
    <property type="entry name" value="Transcription Factor, Ets-1"/>
    <property type="match status" value="1"/>
</dbReference>
<dbReference type="GeneID" id="68102227"/>
<evidence type="ECO:0000313" key="3">
    <source>
        <dbReference type="Proteomes" id="UP000816034"/>
    </source>
</evidence>
<dbReference type="Proteomes" id="UP000816034">
    <property type="component" value="Unassembled WGS sequence"/>
</dbReference>
<gene>
    <name evidence="2" type="ORF">C9374_009773</name>
</gene>
<dbReference type="SUPFAM" id="SSF47769">
    <property type="entry name" value="SAM/Pointed domain"/>
    <property type="match status" value="1"/>
</dbReference>
<dbReference type="InterPro" id="IPR013761">
    <property type="entry name" value="SAM/pointed_sf"/>
</dbReference>
<organism evidence="2 3">
    <name type="scientific">Naegleria lovaniensis</name>
    <name type="common">Amoeba</name>
    <dbReference type="NCBI Taxonomy" id="51637"/>
    <lineage>
        <taxon>Eukaryota</taxon>
        <taxon>Discoba</taxon>
        <taxon>Heterolobosea</taxon>
        <taxon>Tetramitia</taxon>
        <taxon>Eutetramitia</taxon>
        <taxon>Vahlkampfiidae</taxon>
        <taxon>Naegleria</taxon>
    </lineage>
</organism>
<feature type="compositionally biased region" description="Low complexity" evidence="1">
    <location>
        <begin position="105"/>
        <end position="144"/>
    </location>
</feature>
<accession>A0AA88H3H4</accession>
<feature type="compositionally biased region" description="Low complexity" evidence="1">
    <location>
        <begin position="191"/>
        <end position="218"/>
    </location>
</feature>
<evidence type="ECO:0000313" key="2">
    <source>
        <dbReference type="EMBL" id="KAG2393196.1"/>
    </source>
</evidence>
<comment type="caution">
    <text evidence="2">The sequence shown here is derived from an EMBL/GenBank/DDBJ whole genome shotgun (WGS) entry which is preliminary data.</text>
</comment>
<protein>
    <recommendedName>
        <fullName evidence="4">SAM domain-containing protein</fullName>
    </recommendedName>
</protein>